<name>A0A4R1N0Z7_9RHOB</name>
<dbReference type="AlphaFoldDB" id="A0A4R1N0Z7"/>
<evidence type="ECO:0000256" key="1">
    <source>
        <dbReference type="SAM" id="Phobius"/>
    </source>
</evidence>
<feature type="transmembrane region" description="Helical" evidence="1">
    <location>
        <begin position="57"/>
        <end position="76"/>
    </location>
</feature>
<keyword evidence="1" id="KW-0472">Membrane</keyword>
<dbReference type="EMBL" id="SMGR01000005">
    <property type="protein sequence ID" value="TCK99475.1"/>
    <property type="molecule type" value="Genomic_DNA"/>
</dbReference>
<proteinExistence type="predicted"/>
<reference evidence="2 3" key="1">
    <citation type="submission" date="2019-03" db="EMBL/GenBank/DDBJ databases">
        <title>Genomic Encyclopedia of Archaeal and Bacterial Type Strains, Phase II (KMG-II): from individual species to whole genera.</title>
        <authorList>
            <person name="Goeker M."/>
        </authorList>
    </citation>
    <scope>NUCLEOTIDE SEQUENCE [LARGE SCALE GENOMIC DNA]</scope>
    <source>
        <strain evidence="2 3">DSM 26433</strain>
    </source>
</reference>
<organism evidence="2 3">
    <name type="scientific">Shimia isoporae</name>
    <dbReference type="NCBI Taxonomy" id="647720"/>
    <lineage>
        <taxon>Bacteria</taxon>
        <taxon>Pseudomonadati</taxon>
        <taxon>Pseudomonadota</taxon>
        <taxon>Alphaproteobacteria</taxon>
        <taxon>Rhodobacterales</taxon>
        <taxon>Roseobacteraceae</taxon>
    </lineage>
</organism>
<feature type="transmembrane region" description="Helical" evidence="1">
    <location>
        <begin position="82"/>
        <end position="99"/>
    </location>
</feature>
<evidence type="ECO:0000313" key="2">
    <source>
        <dbReference type="EMBL" id="TCK99475.1"/>
    </source>
</evidence>
<keyword evidence="1" id="KW-1133">Transmembrane helix</keyword>
<comment type="caution">
    <text evidence="2">The sequence shown here is derived from an EMBL/GenBank/DDBJ whole genome shotgun (WGS) entry which is preliminary data.</text>
</comment>
<gene>
    <name evidence="2" type="ORF">BXY66_3980</name>
</gene>
<dbReference type="RefSeq" id="WP_132862078.1">
    <property type="nucleotide sequence ID" value="NZ_SMGR01000005.1"/>
</dbReference>
<evidence type="ECO:0000313" key="3">
    <source>
        <dbReference type="Proteomes" id="UP000295673"/>
    </source>
</evidence>
<dbReference type="Proteomes" id="UP000295673">
    <property type="component" value="Unassembled WGS sequence"/>
</dbReference>
<keyword evidence="1" id="KW-0812">Transmembrane</keyword>
<sequence>MKNAIQSPPGLSNEEIDQLMDPLLSIEERQSVWRKKPLGVQARNLQEHWKGALRGPFELGLVSCGMAIIALIVATFSDTWRLAGITAFLLWYPMMFYVLREMHRLSRLRVNEI</sequence>
<accession>A0A4R1N0Z7</accession>
<protein>
    <submittedName>
        <fullName evidence="2">Uncharacterized protein</fullName>
    </submittedName>
</protein>
<keyword evidence="3" id="KW-1185">Reference proteome</keyword>